<dbReference type="Gene3D" id="3.10.280.10">
    <property type="entry name" value="Mitochondrial glycoprotein"/>
    <property type="match status" value="1"/>
</dbReference>
<evidence type="ECO:0000313" key="2">
    <source>
        <dbReference type="RefSeq" id="XP_010265672.1"/>
    </source>
</evidence>
<dbReference type="GO" id="GO:0005759">
    <property type="term" value="C:mitochondrial matrix"/>
    <property type="evidence" value="ECO:0007669"/>
    <property type="project" value="InterPro"/>
</dbReference>
<dbReference type="PANTHER" id="PTHR10826">
    <property type="entry name" value="COMPLEMENT COMPONENT 1"/>
    <property type="match status" value="1"/>
</dbReference>
<organism evidence="1 2">
    <name type="scientific">Nelumbo nucifera</name>
    <name type="common">Sacred lotus</name>
    <dbReference type="NCBI Taxonomy" id="4432"/>
    <lineage>
        <taxon>Eukaryota</taxon>
        <taxon>Viridiplantae</taxon>
        <taxon>Streptophyta</taxon>
        <taxon>Embryophyta</taxon>
        <taxon>Tracheophyta</taxon>
        <taxon>Spermatophyta</taxon>
        <taxon>Magnoliopsida</taxon>
        <taxon>Proteales</taxon>
        <taxon>Nelumbonaceae</taxon>
        <taxon>Nelumbo</taxon>
    </lineage>
</organism>
<dbReference type="FunFam" id="3.10.280.10:FF:000003">
    <property type="entry name" value="Mitochondrial glycoprotein"/>
    <property type="match status" value="1"/>
</dbReference>
<gene>
    <name evidence="2" type="primary">LOC104603354</name>
</gene>
<dbReference type="eggNOG" id="KOG2536">
    <property type="taxonomic scope" value="Eukaryota"/>
</dbReference>
<dbReference type="RefSeq" id="XP_010265672.1">
    <property type="nucleotide sequence ID" value="XM_010267370.2"/>
</dbReference>
<dbReference type="PANTHER" id="PTHR10826:SF36">
    <property type="entry name" value="OS08G0439900 PROTEIN"/>
    <property type="match status" value="1"/>
</dbReference>
<protein>
    <submittedName>
        <fullName evidence="2">Uncharacterized protein At2g39795, mitochondrial</fullName>
    </submittedName>
</protein>
<dbReference type="InParanoid" id="A0A1U8ARN2"/>
<keyword evidence="1" id="KW-1185">Reference proteome</keyword>
<dbReference type="AlphaFoldDB" id="A0A1U8ARN2"/>
<proteinExistence type="predicted"/>
<evidence type="ECO:0000313" key="1">
    <source>
        <dbReference type="Proteomes" id="UP000189703"/>
    </source>
</evidence>
<dbReference type="InterPro" id="IPR003428">
    <property type="entry name" value="MAM33"/>
</dbReference>
<dbReference type="KEGG" id="nnu:104603354"/>
<dbReference type="SUPFAM" id="SSF54529">
    <property type="entry name" value="Mitochondrial glycoprotein MAM33-like"/>
    <property type="match status" value="1"/>
</dbReference>
<dbReference type="FunCoup" id="A0A1U8ARN2">
    <property type="interactions" value="1388"/>
</dbReference>
<sequence>MLLSQSKTLLRTRMQKNYRLMARLVQVARRIFLFKSSSSCSQALISRLQPNPHPIEKPLCSSVKQVLRTRNYINEMRHSAVDANILRMLRSEIQYEYEYSRPQKPATEVYSFIVEDRPGEQWIRLRGKCEDEGEIKIEATMFDESISVRKSGYDAKGEDVQPHINVIVDISKGEGSDVMEFVCMAWSDYLEIQRVFMLQRDGIPARSYVGRNFKKLSEDLQDALQEFLEARGVNDELAVFLHEYMINKDKTELIRWMGTAKSFIEK</sequence>
<dbReference type="STRING" id="4432.A0A1U8ARN2"/>
<dbReference type="OMA" id="YINEMRH"/>
<dbReference type="Pfam" id="PF02330">
    <property type="entry name" value="MAM33"/>
    <property type="match status" value="1"/>
</dbReference>
<name>A0A1U8ARN2_NELNU</name>
<dbReference type="Proteomes" id="UP000189703">
    <property type="component" value="Unplaced"/>
</dbReference>
<dbReference type="InterPro" id="IPR036561">
    <property type="entry name" value="MAM33_sf"/>
</dbReference>
<dbReference type="GeneID" id="104603354"/>
<dbReference type="OrthoDB" id="278212at2759"/>
<accession>A0A1U8ARN2</accession>
<reference evidence="2" key="1">
    <citation type="submission" date="2025-08" db="UniProtKB">
        <authorList>
            <consortium name="RefSeq"/>
        </authorList>
    </citation>
    <scope>IDENTIFICATION</scope>
</reference>